<name>A0A4U6TR19_SETVI</name>
<accession>A0A4U6TR19</accession>
<organism evidence="2 3">
    <name type="scientific">Setaria viridis</name>
    <name type="common">Green bristlegrass</name>
    <name type="synonym">Setaria italica subsp. viridis</name>
    <dbReference type="NCBI Taxonomy" id="4556"/>
    <lineage>
        <taxon>Eukaryota</taxon>
        <taxon>Viridiplantae</taxon>
        <taxon>Streptophyta</taxon>
        <taxon>Embryophyta</taxon>
        <taxon>Tracheophyta</taxon>
        <taxon>Spermatophyta</taxon>
        <taxon>Magnoliopsida</taxon>
        <taxon>Liliopsida</taxon>
        <taxon>Poales</taxon>
        <taxon>Poaceae</taxon>
        <taxon>PACMAD clade</taxon>
        <taxon>Panicoideae</taxon>
        <taxon>Panicodae</taxon>
        <taxon>Paniceae</taxon>
        <taxon>Cenchrinae</taxon>
        <taxon>Setaria</taxon>
    </lineage>
</organism>
<dbReference type="InterPro" id="IPR005174">
    <property type="entry name" value="KIB1-4_b-propeller"/>
</dbReference>
<dbReference type="PANTHER" id="PTHR45560">
    <property type="entry name" value="OS04G0163150 PROTEIN-RELATED"/>
    <property type="match status" value="1"/>
</dbReference>
<feature type="domain" description="KIB1-4 beta-propeller" evidence="1">
    <location>
        <begin position="56"/>
        <end position="216"/>
    </location>
</feature>
<dbReference type="Proteomes" id="UP000298652">
    <property type="component" value="Chromosome 7"/>
</dbReference>
<dbReference type="OMA" id="LMRRFFY"/>
<sequence length="274" mass="30994">MRFVGTVRVKVARLATLKGEFDKLHMTEGELLDDYAGKISGMAASVWVRVRAEGLTDPAWRLATPSRALDDVEDAQHHEGRFYSITCSGAVEVWDRHAKTDEFVSVPVEPRLSGGEGVHLSCKCIAVAPDGRLLAVLKYSKEDEEHDGYQYQTDKIMQVSFKEETKDIGDLALFISVNTSLCMPARERLRIRADCVYYTEGELRQTSERLNVERYEASYRSSIIDGCNDELRDLGVYVLKDSTVERASSCTVMRVEGLERHHRWPLPAWFTPSL</sequence>
<dbReference type="AlphaFoldDB" id="A0A4U6TR19"/>
<keyword evidence="3" id="KW-1185">Reference proteome</keyword>
<dbReference type="Gramene" id="TKW03119">
    <property type="protein sequence ID" value="TKW03119"/>
    <property type="gene ID" value="SEVIR_7G002200v2"/>
</dbReference>
<gene>
    <name evidence="2" type="ORF">SEVIR_7G002200v2</name>
</gene>
<dbReference type="EMBL" id="CM016558">
    <property type="protein sequence ID" value="TKW03119.1"/>
    <property type="molecule type" value="Genomic_DNA"/>
</dbReference>
<protein>
    <recommendedName>
        <fullName evidence="1">KIB1-4 beta-propeller domain-containing protein</fullName>
    </recommendedName>
</protein>
<evidence type="ECO:0000259" key="1">
    <source>
        <dbReference type="Pfam" id="PF03478"/>
    </source>
</evidence>
<proteinExistence type="predicted"/>
<evidence type="ECO:0000313" key="3">
    <source>
        <dbReference type="Proteomes" id="UP000298652"/>
    </source>
</evidence>
<evidence type="ECO:0000313" key="2">
    <source>
        <dbReference type="EMBL" id="TKW03119.1"/>
    </source>
</evidence>
<dbReference type="Pfam" id="PF03478">
    <property type="entry name" value="Beta-prop_KIB1-4"/>
    <property type="match status" value="1"/>
</dbReference>
<reference evidence="2" key="1">
    <citation type="submission" date="2019-03" db="EMBL/GenBank/DDBJ databases">
        <title>WGS assembly of Setaria viridis.</title>
        <authorList>
            <person name="Huang P."/>
            <person name="Jenkins J."/>
            <person name="Grimwood J."/>
            <person name="Barry K."/>
            <person name="Healey A."/>
            <person name="Mamidi S."/>
            <person name="Sreedasyam A."/>
            <person name="Shu S."/>
            <person name="Feldman M."/>
            <person name="Wu J."/>
            <person name="Yu Y."/>
            <person name="Chen C."/>
            <person name="Johnson J."/>
            <person name="Rokhsar D."/>
            <person name="Baxter I."/>
            <person name="Schmutz J."/>
            <person name="Brutnell T."/>
            <person name="Kellogg E."/>
        </authorList>
    </citation>
    <scope>NUCLEOTIDE SEQUENCE [LARGE SCALE GENOMIC DNA]</scope>
</reference>